<dbReference type="SUPFAM" id="SSF54427">
    <property type="entry name" value="NTF2-like"/>
    <property type="match status" value="1"/>
</dbReference>
<dbReference type="AlphaFoldDB" id="A0A1X7KE69"/>
<dbReference type="RefSeq" id="WP_085473487.1">
    <property type="nucleotide sequence ID" value="NZ_FXAU01000005.1"/>
</dbReference>
<dbReference type="OrthoDB" id="764454at2"/>
<evidence type="ECO:0000256" key="1">
    <source>
        <dbReference type="SAM" id="SignalP"/>
    </source>
</evidence>
<dbReference type="Gene3D" id="3.10.450.50">
    <property type="match status" value="1"/>
</dbReference>
<evidence type="ECO:0000313" key="2">
    <source>
        <dbReference type="EMBL" id="SMG39181.1"/>
    </source>
</evidence>
<evidence type="ECO:0000313" key="3">
    <source>
        <dbReference type="Proteomes" id="UP000192980"/>
    </source>
</evidence>
<keyword evidence="1" id="KW-0732">Signal</keyword>
<feature type="chain" id="PRO_5012123564" evidence="1">
    <location>
        <begin position="23"/>
        <end position="141"/>
    </location>
</feature>
<dbReference type="InterPro" id="IPR032710">
    <property type="entry name" value="NTF2-like_dom_sf"/>
</dbReference>
<dbReference type="InterPro" id="IPR039437">
    <property type="entry name" value="FrzH/put_lumazine-bd"/>
</dbReference>
<protein>
    <submittedName>
        <fullName evidence="2">Putative lumazine-binding</fullName>
    </submittedName>
</protein>
<keyword evidence="3" id="KW-1185">Reference proteome</keyword>
<reference evidence="2 3" key="1">
    <citation type="submission" date="2017-04" db="EMBL/GenBank/DDBJ databases">
        <authorList>
            <person name="Afonso C.L."/>
            <person name="Miller P.J."/>
            <person name="Scott M.A."/>
            <person name="Spackman E."/>
            <person name="Goraichik I."/>
            <person name="Dimitrov K.M."/>
            <person name="Suarez D.L."/>
            <person name="Swayne D.E."/>
        </authorList>
    </citation>
    <scope>NUCLEOTIDE SEQUENCE [LARGE SCALE GENOMIC DNA]</scope>
    <source>
        <strain evidence="2 3">DSM 22418</strain>
    </source>
</reference>
<sequence>MKRTVTTIAAAFIMIASFSSFAAEKANPLKNLDSKNIVLSYVAAATSGNTTLNKHLFADDFAYSNTANGDNFSKKQYSAFLKATKGLKYDCKTSYEILDEAGQTCIAKTTMKFDNFTRVDYITLSKSQDGWQVSKVLTTYP</sequence>
<dbReference type="Proteomes" id="UP000192980">
    <property type="component" value="Unassembled WGS sequence"/>
</dbReference>
<dbReference type="Pfam" id="PF12893">
    <property type="entry name" value="Lumazine_bd_2"/>
    <property type="match status" value="1"/>
</dbReference>
<proteinExistence type="predicted"/>
<gene>
    <name evidence="2" type="ORF">SAMN05660862_2751</name>
</gene>
<organism evidence="2 3">
    <name type="scientific">Sphingobacterium psychroaquaticum</name>
    <dbReference type="NCBI Taxonomy" id="561061"/>
    <lineage>
        <taxon>Bacteria</taxon>
        <taxon>Pseudomonadati</taxon>
        <taxon>Bacteroidota</taxon>
        <taxon>Sphingobacteriia</taxon>
        <taxon>Sphingobacteriales</taxon>
        <taxon>Sphingobacteriaceae</taxon>
        <taxon>Sphingobacterium</taxon>
    </lineage>
</organism>
<feature type="signal peptide" evidence="1">
    <location>
        <begin position="1"/>
        <end position="22"/>
    </location>
</feature>
<dbReference type="EMBL" id="FXAU01000005">
    <property type="protein sequence ID" value="SMG39181.1"/>
    <property type="molecule type" value="Genomic_DNA"/>
</dbReference>
<name>A0A1X7KE69_9SPHI</name>
<accession>A0A1X7KE69</accession>